<protein>
    <recommendedName>
        <fullName evidence="1">ZP-C domain-containing protein</fullName>
    </recommendedName>
</protein>
<dbReference type="Proteomes" id="UP000327493">
    <property type="component" value="Chromosome 8"/>
</dbReference>
<name>A0A5J5DAM9_9PERO</name>
<comment type="caution">
    <text evidence="2">The sequence shown here is derived from an EMBL/GenBank/DDBJ whole genome shotgun (WGS) entry which is preliminary data.</text>
</comment>
<evidence type="ECO:0000259" key="1">
    <source>
        <dbReference type="Pfam" id="PF00100"/>
    </source>
</evidence>
<proteinExistence type="predicted"/>
<dbReference type="InterPro" id="IPR042235">
    <property type="entry name" value="ZP-C_dom"/>
</dbReference>
<feature type="domain" description="ZP-C" evidence="1">
    <location>
        <begin position="20"/>
        <end position="75"/>
    </location>
</feature>
<reference evidence="2 3" key="1">
    <citation type="submission" date="2019-08" db="EMBL/GenBank/DDBJ databases">
        <title>A chromosome-level genome assembly, high-density linkage maps, and genome scans reveal the genomic architecture of hybrid incompatibilities underlying speciation via character displacement in darters (Percidae: Etheostominae).</title>
        <authorList>
            <person name="Moran R.L."/>
            <person name="Catchen J.M."/>
            <person name="Fuller R.C."/>
        </authorList>
    </citation>
    <scope>NUCLEOTIDE SEQUENCE [LARGE SCALE GENOMIC DNA]</scope>
    <source>
        <strain evidence="2">EspeVRDwgs_2016</strain>
        <tissue evidence="2">Muscle</tissue>
    </source>
</reference>
<dbReference type="InterPro" id="IPR055355">
    <property type="entry name" value="ZP-C"/>
</dbReference>
<keyword evidence="3" id="KW-1185">Reference proteome</keyword>
<evidence type="ECO:0000313" key="2">
    <source>
        <dbReference type="EMBL" id="KAA8590619.1"/>
    </source>
</evidence>
<dbReference type="EMBL" id="VOFY01000008">
    <property type="protein sequence ID" value="KAA8590619.1"/>
    <property type="molecule type" value="Genomic_DNA"/>
</dbReference>
<organism evidence="2 3">
    <name type="scientific">Etheostoma spectabile</name>
    <name type="common">orangethroat darter</name>
    <dbReference type="NCBI Taxonomy" id="54343"/>
    <lineage>
        <taxon>Eukaryota</taxon>
        <taxon>Metazoa</taxon>
        <taxon>Chordata</taxon>
        <taxon>Craniata</taxon>
        <taxon>Vertebrata</taxon>
        <taxon>Euteleostomi</taxon>
        <taxon>Actinopterygii</taxon>
        <taxon>Neopterygii</taxon>
        <taxon>Teleostei</taxon>
        <taxon>Neoteleostei</taxon>
        <taxon>Acanthomorphata</taxon>
        <taxon>Eupercaria</taxon>
        <taxon>Perciformes</taxon>
        <taxon>Percoidei</taxon>
        <taxon>Percidae</taxon>
        <taxon>Etheostomatinae</taxon>
        <taxon>Etheostoma</taxon>
    </lineage>
</organism>
<evidence type="ECO:0000313" key="3">
    <source>
        <dbReference type="Proteomes" id="UP000327493"/>
    </source>
</evidence>
<sequence length="84" mass="9547">MPRFIPQKSQPDVPSLTLFQVYVEPADFFLLRVGGCWATQSPQPNSTEGHVHTLLRHGCVDDKTVSFFKVSAEQTVSRSVREKW</sequence>
<gene>
    <name evidence="2" type="ORF">FQN60_014553</name>
</gene>
<dbReference type="AlphaFoldDB" id="A0A5J5DAM9"/>
<dbReference type="Pfam" id="PF00100">
    <property type="entry name" value="Zona_pellucida"/>
    <property type="match status" value="1"/>
</dbReference>
<dbReference type="Gene3D" id="2.60.40.4100">
    <property type="entry name" value="Zona pellucida, ZP-C domain"/>
    <property type="match status" value="1"/>
</dbReference>
<accession>A0A5J5DAM9</accession>